<comment type="caution">
    <text evidence="1">The sequence shown here is derived from an EMBL/GenBank/DDBJ whole genome shotgun (WGS) entry which is preliminary data.</text>
</comment>
<dbReference type="InterPro" id="IPR021473">
    <property type="entry name" value="DUF3126"/>
</dbReference>
<protein>
    <submittedName>
        <fullName evidence="1">DUF3126 family protein</fullName>
    </submittedName>
</protein>
<proteinExistence type="predicted"/>
<evidence type="ECO:0000313" key="1">
    <source>
        <dbReference type="EMBL" id="MCB8875221.1"/>
    </source>
</evidence>
<dbReference type="RefSeq" id="WP_227320890.1">
    <property type="nucleotide sequence ID" value="NZ_JAESVB010000003.1"/>
</dbReference>
<accession>A0A964DYJ2</accession>
<reference evidence="1" key="1">
    <citation type="journal article" date="2021" name="Microorganisms">
        <title>Acidisoma silvae sp. nov. and Acidisomacellulosilytica sp. nov., Two Acidophilic Bacteria Isolated from Decaying Wood, Hydrolyzing Cellulose and Producing Poly-3-hydroxybutyrate.</title>
        <authorList>
            <person name="Mieszkin S."/>
            <person name="Pouder E."/>
            <person name="Uroz S."/>
            <person name="Simon-Colin C."/>
            <person name="Alain K."/>
        </authorList>
    </citation>
    <scope>NUCLEOTIDE SEQUENCE</scope>
    <source>
        <strain evidence="1">HW T2.11</strain>
    </source>
</reference>
<name>A0A964DYJ2_9PROT</name>
<dbReference type="Pfam" id="PF11324">
    <property type="entry name" value="DUF3126"/>
    <property type="match status" value="1"/>
</dbReference>
<gene>
    <name evidence="1" type="ORF">ASILVAE211_08525</name>
</gene>
<organism evidence="1 2">
    <name type="scientific">Acidisoma silvae</name>
    <dbReference type="NCBI Taxonomy" id="2802396"/>
    <lineage>
        <taxon>Bacteria</taxon>
        <taxon>Pseudomonadati</taxon>
        <taxon>Pseudomonadota</taxon>
        <taxon>Alphaproteobacteria</taxon>
        <taxon>Acetobacterales</taxon>
        <taxon>Acidocellaceae</taxon>
        <taxon>Acidisoma</taxon>
    </lineage>
</organism>
<dbReference type="AlphaFoldDB" id="A0A964DYJ2"/>
<reference evidence="1" key="2">
    <citation type="submission" date="2021-01" db="EMBL/GenBank/DDBJ databases">
        <authorList>
            <person name="Mieszkin S."/>
            <person name="Pouder E."/>
            <person name="Alain K."/>
        </authorList>
    </citation>
    <scope>NUCLEOTIDE SEQUENCE</scope>
    <source>
        <strain evidence="1">HW T2.11</strain>
    </source>
</reference>
<dbReference type="EMBL" id="JAESVB010000003">
    <property type="protein sequence ID" value="MCB8875221.1"/>
    <property type="molecule type" value="Genomic_DNA"/>
</dbReference>
<sequence length="83" mass="8982">MTGAEIERVQTYLRRLLGSDKLTIIPPMKAGFPIEVAVEGETIGTVDKDTDEGEISYAVTLTILDEDLPPLPKAAAKAPTRRS</sequence>
<keyword evidence="2" id="KW-1185">Reference proteome</keyword>
<evidence type="ECO:0000313" key="2">
    <source>
        <dbReference type="Proteomes" id="UP000708298"/>
    </source>
</evidence>
<dbReference type="Proteomes" id="UP000708298">
    <property type="component" value="Unassembled WGS sequence"/>
</dbReference>